<name>A0ABP8WN69_9MICC</name>
<feature type="transmembrane region" description="Helical" evidence="7">
    <location>
        <begin position="16"/>
        <end position="42"/>
    </location>
</feature>
<feature type="transmembrane region" description="Helical" evidence="7">
    <location>
        <begin position="480"/>
        <end position="497"/>
    </location>
</feature>
<proteinExistence type="predicted"/>
<keyword evidence="10" id="KW-1185">Reference proteome</keyword>
<feature type="transmembrane region" description="Helical" evidence="7">
    <location>
        <begin position="271"/>
        <end position="293"/>
    </location>
</feature>
<dbReference type="SUPFAM" id="SSF103473">
    <property type="entry name" value="MFS general substrate transporter"/>
    <property type="match status" value="1"/>
</dbReference>
<dbReference type="PROSITE" id="PS50850">
    <property type="entry name" value="MFS"/>
    <property type="match status" value="1"/>
</dbReference>
<reference evidence="10" key="1">
    <citation type="journal article" date="2019" name="Int. J. Syst. Evol. Microbiol.">
        <title>The Global Catalogue of Microorganisms (GCM) 10K type strain sequencing project: providing services to taxonomists for standard genome sequencing and annotation.</title>
        <authorList>
            <consortium name="The Broad Institute Genomics Platform"/>
            <consortium name="The Broad Institute Genome Sequencing Center for Infectious Disease"/>
            <person name="Wu L."/>
            <person name="Ma J."/>
        </authorList>
    </citation>
    <scope>NUCLEOTIDE SEQUENCE [LARGE SCALE GENOMIC DNA]</scope>
    <source>
        <strain evidence="10">JCM 18958</strain>
    </source>
</reference>
<evidence type="ECO:0000256" key="6">
    <source>
        <dbReference type="ARBA" id="ARBA00023136"/>
    </source>
</evidence>
<dbReference type="Gene3D" id="1.20.1250.20">
    <property type="entry name" value="MFS general substrate transporter like domains"/>
    <property type="match status" value="1"/>
</dbReference>
<evidence type="ECO:0000256" key="4">
    <source>
        <dbReference type="ARBA" id="ARBA00022692"/>
    </source>
</evidence>
<dbReference type="PANTHER" id="PTHR42718:SF47">
    <property type="entry name" value="METHYL VIOLOGEN RESISTANCE PROTEIN SMVA"/>
    <property type="match status" value="1"/>
</dbReference>
<feature type="transmembrane region" description="Helical" evidence="7">
    <location>
        <begin position="54"/>
        <end position="72"/>
    </location>
</feature>
<dbReference type="PANTHER" id="PTHR42718">
    <property type="entry name" value="MAJOR FACILITATOR SUPERFAMILY MULTIDRUG TRANSPORTER MFSC"/>
    <property type="match status" value="1"/>
</dbReference>
<feature type="transmembrane region" description="Helical" evidence="7">
    <location>
        <begin position="229"/>
        <end position="250"/>
    </location>
</feature>
<feature type="transmembrane region" description="Helical" evidence="7">
    <location>
        <begin position="84"/>
        <end position="103"/>
    </location>
</feature>
<feature type="transmembrane region" description="Helical" evidence="7">
    <location>
        <begin position="204"/>
        <end position="223"/>
    </location>
</feature>
<evidence type="ECO:0000256" key="2">
    <source>
        <dbReference type="ARBA" id="ARBA00022448"/>
    </source>
</evidence>
<feature type="transmembrane region" description="Helical" evidence="7">
    <location>
        <begin position="305"/>
        <end position="325"/>
    </location>
</feature>
<evidence type="ECO:0000259" key="8">
    <source>
        <dbReference type="PROSITE" id="PS50850"/>
    </source>
</evidence>
<feature type="transmembrane region" description="Helical" evidence="7">
    <location>
        <begin position="109"/>
        <end position="130"/>
    </location>
</feature>
<feature type="transmembrane region" description="Helical" evidence="7">
    <location>
        <begin position="337"/>
        <end position="355"/>
    </location>
</feature>
<evidence type="ECO:0000256" key="7">
    <source>
        <dbReference type="SAM" id="Phobius"/>
    </source>
</evidence>
<gene>
    <name evidence="9" type="ORF">GCM10025781_04670</name>
</gene>
<comment type="subcellular location">
    <subcellularLocation>
        <location evidence="1">Cell membrane</location>
        <topology evidence="1">Multi-pass membrane protein</topology>
    </subcellularLocation>
</comment>
<evidence type="ECO:0000313" key="9">
    <source>
        <dbReference type="EMBL" id="GAA4690819.1"/>
    </source>
</evidence>
<keyword evidence="6 7" id="KW-0472">Membrane</keyword>
<dbReference type="CDD" id="cd17321">
    <property type="entry name" value="MFS_MMR_MDR_like"/>
    <property type="match status" value="1"/>
</dbReference>
<dbReference type="RefSeq" id="WP_345310435.1">
    <property type="nucleotide sequence ID" value="NZ_BAABLN010000003.1"/>
</dbReference>
<dbReference type="Proteomes" id="UP001501446">
    <property type="component" value="Unassembled WGS sequence"/>
</dbReference>
<evidence type="ECO:0000313" key="10">
    <source>
        <dbReference type="Proteomes" id="UP001501446"/>
    </source>
</evidence>
<dbReference type="Pfam" id="PF07690">
    <property type="entry name" value="MFS_1"/>
    <property type="match status" value="1"/>
</dbReference>
<comment type="caution">
    <text evidence="9">The sequence shown here is derived from an EMBL/GenBank/DDBJ whole genome shotgun (WGS) entry which is preliminary data.</text>
</comment>
<feature type="transmembrane region" description="Helical" evidence="7">
    <location>
        <begin position="408"/>
        <end position="427"/>
    </location>
</feature>
<sequence>MSTVIDQRQKAGAREWGALAVLMLPVLLVSVNNTALSFALPAISRALHPTASQLLWIVDVYPLILAALLIPMGSLGDRIGRRKILMIGSTGFGVISALAAFAPTAGWLVAARVGIAVFGSMLLPATLSLMRTVFRDDHERRLAIAIWTAGFSAGAALGPIAGGFLLNHFWWGSVFLLAIPVLVAFLIAGPLLLPESRDPHPGPVDPLSIVLAVLAMAPVVYAIKSLATGGSVLQGLLIMAFGVLNGVLFAHRQVAKNYPMLDLRFFRSSRFSGGLTVNVTASIAMFGFLFFLTQHLQLVGGKDPMTAGLLMVPGLLLAIVTGMAAAKVAVTFGVRTAIVTGLLLIAGGFVIVALTDQQSSALPVLVGFAAMSAGGGLATTLSTDLVVSSVPEAKAGAASAVSETGYEVGAVLGTAVLGGLTTAFYQSHLSLPQALSPEQADVAHQTLGGAVEVAQSGPWTESVMETATAAFSYGMQGSSLVGGLAVVVVAAVIFRVLRADRKVRFHDPLPTDRIELN</sequence>
<dbReference type="EMBL" id="BAABLN010000003">
    <property type="protein sequence ID" value="GAA4690819.1"/>
    <property type="molecule type" value="Genomic_DNA"/>
</dbReference>
<feature type="domain" description="Major facilitator superfamily (MFS) profile" evidence="8">
    <location>
        <begin position="18"/>
        <end position="502"/>
    </location>
</feature>
<dbReference type="InterPro" id="IPR036259">
    <property type="entry name" value="MFS_trans_sf"/>
</dbReference>
<dbReference type="InterPro" id="IPR011701">
    <property type="entry name" value="MFS"/>
</dbReference>
<evidence type="ECO:0000256" key="5">
    <source>
        <dbReference type="ARBA" id="ARBA00022989"/>
    </source>
</evidence>
<feature type="transmembrane region" description="Helical" evidence="7">
    <location>
        <begin position="361"/>
        <end position="387"/>
    </location>
</feature>
<keyword evidence="4 7" id="KW-0812">Transmembrane</keyword>
<keyword evidence="3" id="KW-1003">Cell membrane</keyword>
<organism evidence="9 10">
    <name type="scientific">Kocuria gwangalliensis</name>
    <dbReference type="NCBI Taxonomy" id="501592"/>
    <lineage>
        <taxon>Bacteria</taxon>
        <taxon>Bacillati</taxon>
        <taxon>Actinomycetota</taxon>
        <taxon>Actinomycetes</taxon>
        <taxon>Micrococcales</taxon>
        <taxon>Micrococcaceae</taxon>
        <taxon>Kocuria</taxon>
    </lineage>
</organism>
<dbReference type="InterPro" id="IPR020846">
    <property type="entry name" value="MFS_dom"/>
</dbReference>
<feature type="transmembrane region" description="Helical" evidence="7">
    <location>
        <begin position="142"/>
        <end position="164"/>
    </location>
</feature>
<feature type="transmembrane region" description="Helical" evidence="7">
    <location>
        <begin position="170"/>
        <end position="192"/>
    </location>
</feature>
<evidence type="ECO:0000256" key="3">
    <source>
        <dbReference type="ARBA" id="ARBA00022475"/>
    </source>
</evidence>
<keyword evidence="2" id="KW-0813">Transport</keyword>
<protein>
    <submittedName>
        <fullName evidence="9">MFS transporter</fullName>
    </submittedName>
</protein>
<dbReference type="Gene3D" id="1.20.1720.10">
    <property type="entry name" value="Multidrug resistance protein D"/>
    <property type="match status" value="1"/>
</dbReference>
<evidence type="ECO:0000256" key="1">
    <source>
        <dbReference type="ARBA" id="ARBA00004651"/>
    </source>
</evidence>
<accession>A0ABP8WN69</accession>
<keyword evidence="5 7" id="KW-1133">Transmembrane helix</keyword>